<evidence type="ECO:0000256" key="2">
    <source>
        <dbReference type="SAM" id="MobiDB-lite"/>
    </source>
</evidence>
<dbReference type="SUPFAM" id="SSF52833">
    <property type="entry name" value="Thioredoxin-like"/>
    <property type="match status" value="1"/>
</dbReference>
<dbReference type="PANTHER" id="PTHR12151">
    <property type="entry name" value="ELECTRON TRANSPORT PROTIN SCO1/SENC FAMILY MEMBER"/>
    <property type="match status" value="1"/>
</dbReference>
<keyword evidence="4" id="KW-1185">Reference proteome</keyword>
<evidence type="ECO:0000313" key="3">
    <source>
        <dbReference type="EMBL" id="KAK9905865.1"/>
    </source>
</evidence>
<comment type="caution">
    <text evidence="3">The sequence shown here is derived from an EMBL/GenBank/DDBJ whole genome shotgun (WGS) entry which is preliminary data.</text>
</comment>
<feature type="compositionally biased region" description="Polar residues" evidence="2">
    <location>
        <begin position="83"/>
        <end position="93"/>
    </location>
</feature>
<name>A0ABR2YIE3_9CHLO</name>
<dbReference type="Gene3D" id="3.40.30.10">
    <property type="entry name" value="Glutaredoxin"/>
    <property type="match status" value="1"/>
</dbReference>
<sequence length="300" mass="32150">MSAARIGRLLVRQARNSLLATEVEARSGLCKTRNVSTASVGAAKEAVGTASVPSLAYYAAGGAAVVGSAAYFFRPSAIPVSHNESAESVSDGTDPNDVPGGTAPDSPLQLPEFTAVDQSGSDFSLAQLQGDFTLLVFGVTRDFEDAKSRLQNMSEIIRQTDRKSNMQYMRAIFVSEEQGKDAQDTMGDLMSKHTKKSEKRSHGPRMIGLAGSDIGKLREMVNVFNDTVAEEGKTEVVEAGDPDGTLFLINPDGELVAGFKYAAHGAETKEVADAIATEMRLWTHSHPMWHAPKAIKMRNA</sequence>
<evidence type="ECO:0000313" key="4">
    <source>
        <dbReference type="Proteomes" id="UP001491310"/>
    </source>
</evidence>
<dbReference type="InterPro" id="IPR036249">
    <property type="entry name" value="Thioredoxin-like_sf"/>
</dbReference>
<evidence type="ECO:0008006" key="5">
    <source>
        <dbReference type="Google" id="ProtNLM"/>
    </source>
</evidence>
<protein>
    <recommendedName>
        <fullName evidence="5">Thioredoxin-like protein</fullName>
    </recommendedName>
</protein>
<organism evidence="3 4">
    <name type="scientific">Coccomyxa subellipsoidea</name>
    <dbReference type="NCBI Taxonomy" id="248742"/>
    <lineage>
        <taxon>Eukaryota</taxon>
        <taxon>Viridiplantae</taxon>
        <taxon>Chlorophyta</taxon>
        <taxon>core chlorophytes</taxon>
        <taxon>Trebouxiophyceae</taxon>
        <taxon>Trebouxiophyceae incertae sedis</taxon>
        <taxon>Coccomyxaceae</taxon>
        <taxon>Coccomyxa</taxon>
    </lineage>
</organism>
<reference evidence="3 4" key="1">
    <citation type="journal article" date="2024" name="Nat. Commun.">
        <title>Phylogenomics reveals the evolutionary origins of lichenization in chlorophyte algae.</title>
        <authorList>
            <person name="Puginier C."/>
            <person name="Libourel C."/>
            <person name="Otte J."/>
            <person name="Skaloud P."/>
            <person name="Haon M."/>
            <person name="Grisel S."/>
            <person name="Petersen M."/>
            <person name="Berrin J.G."/>
            <person name="Delaux P.M."/>
            <person name="Dal Grande F."/>
            <person name="Keller J."/>
        </authorList>
    </citation>
    <scope>NUCLEOTIDE SEQUENCE [LARGE SCALE GENOMIC DNA]</scope>
    <source>
        <strain evidence="3 4">SAG 216-7</strain>
    </source>
</reference>
<evidence type="ECO:0000256" key="1">
    <source>
        <dbReference type="ARBA" id="ARBA00010996"/>
    </source>
</evidence>
<dbReference type="Pfam" id="PF02630">
    <property type="entry name" value="SCO1-SenC"/>
    <property type="match status" value="1"/>
</dbReference>
<comment type="similarity">
    <text evidence="1">Belongs to the SCO1/2 family.</text>
</comment>
<dbReference type="Proteomes" id="UP001491310">
    <property type="component" value="Unassembled WGS sequence"/>
</dbReference>
<dbReference type="EMBL" id="JALJOT010000011">
    <property type="protein sequence ID" value="KAK9905865.1"/>
    <property type="molecule type" value="Genomic_DNA"/>
</dbReference>
<dbReference type="PANTHER" id="PTHR12151:SF25">
    <property type="entry name" value="LINALOOL DEHYDRATASE_ISOMERASE DOMAIN-CONTAINING PROTEIN"/>
    <property type="match status" value="1"/>
</dbReference>
<dbReference type="InterPro" id="IPR003782">
    <property type="entry name" value="SCO1/SenC"/>
</dbReference>
<feature type="region of interest" description="Disordered" evidence="2">
    <location>
        <begin position="83"/>
        <end position="108"/>
    </location>
</feature>
<gene>
    <name evidence="3" type="ORF">WJX75_007804</name>
</gene>
<proteinExistence type="inferred from homology"/>
<accession>A0ABR2YIE3</accession>